<evidence type="ECO:0000256" key="6">
    <source>
        <dbReference type="ARBA" id="ARBA00022840"/>
    </source>
</evidence>
<accession>A0A225B460</accession>
<evidence type="ECO:0000256" key="2">
    <source>
        <dbReference type="ARBA" id="ARBA00007025"/>
    </source>
</evidence>
<feature type="compositionally biased region" description="Acidic residues" evidence="9">
    <location>
        <begin position="558"/>
        <end position="583"/>
    </location>
</feature>
<dbReference type="GO" id="GO:0004386">
    <property type="term" value="F:helicase activity"/>
    <property type="evidence" value="ECO:0007669"/>
    <property type="project" value="UniProtKB-KW"/>
</dbReference>
<dbReference type="PANTHER" id="PTHR45797">
    <property type="entry name" value="RAD54-LIKE"/>
    <property type="match status" value="1"/>
</dbReference>
<comment type="similarity">
    <text evidence="2">Belongs to the SNF2/RAD54 helicase family.</text>
</comment>
<evidence type="ECO:0000256" key="1">
    <source>
        <dbReference type="ARBA" id="ARBA00004123"/>
    </source>
</evidence>
<feature type="domain" description="Helicase C-terminal" evidence="11">
    <location>
        <begin position="1383"/>
        <end position="1530"/>
    </location>
</feature>
<dbReference type="CDD" id="cd18793">
    <property type="entry name" value="SF2_C_SNF"/>
    <property type="match status" value="1"/>
</dbReference>
<feature type="compositionally biased region" description="Polar residues" evidence="9">
    <location>
        <begin position="610"/>
        <end position="623"/>
    </location>
</feature>
<evidence type="ECO:0000256" key="9">
    <source>
        <dbReference type="SAM" id="MobiDB-lite"/>
    </source>
</evidence>
<dbReference type="InterPro" id="IPR001650">
    <property type="entry name" value="Helicase_C-like"/>
</dbReference>
<keyword evidence="13" id="KW-1185">Reference proteome</keyword>
<dbReference type="SMART" id="SM00490">
    <property type="entry name" value="HELICc"/>
    <property type="match status" value="1"/>
</dbReference>
<evidence type="ECO:0000256" key="4">
    <source>
        <dbReference type="ARBA" id="ARBA00022801"/>
    </source>
</evidence>
<evidence type="ECO:0000259" key="10">
    <source>
        <dbReference type="PROSITE" id="PS51192"/>
    </source>
</evidence>
<dbReference type="PROSITE" id="PS51194">
    <property type="entry name" value="HELICASE_CTER"/>
    <property type="match status" value="1"/>
</dbReference>
<dbReference type="GO" id="GO:0016887">
    <property type="term" value="F:ATP hydrolysis activity"/>
    <property type="evidence" value="ECO:0007669"/>
    <property type="project" value="InterPro"/>
</dbReference>
<evidence type="ECO:0008006" key="14">
    <source>
        <dbReference type="Google" id="ProtNLM"/>
    </source>
</evidence>
<feature type="region of interest" description="Disordered" evidence="9">
    <location>
        <begin position="883"/>
        <end position="939"/>
    </location>
</feature>
<dbReference type="GO" id="GO:0003677">
    <property type="term" value="F:DNA binding"/>
    <property type="evidence" value="ECO:0007669"/>
    <property type="project" value="UniProtKB-KW"/>
</dbReference>
<dbReference type="SMART" id="SM00487">
    <property type="entry name" value="DEXDc"/>
    <property type="match status" value="1"/>
</dbReference>
<dbReference type="STRING" id="1441469.A0A225B460"/>
<dbReference type="InterPro" id="IPR000330">
    <property type="entry name" value="SNF2_N"/>
</dbReference>
<feature type="compositionally biased region" description="Polar residues" evidence="9">
    <location>
        <begin position="224"/>
        <end position="238"/>
    </location>
</feature>
<dbReference type="Gene3D" id="3.40.50.300">
    <property type="entry name" value="P-loop containing nucleotide triphosphate hydrolases"/>
    <property type="match status" value="1"/>
</dbReference>
<feature type="region of interest" description="Disordered" evidence="9">
    <location>
        <begin position="539"/>
        <end position="598"/>
    </location>
</feature>
<dbReference type="SUPFAM" id="SSF52540">
    <property type="entry name" value="P-loop containing nucleoside triphosphate hydrolases"/>
    <property type="match status" value="2"/>
</dbReference>
<dbReference type="RefSeq" id="XP_020124649.1">
    <property type="nucleotide sequence ID" value="XM_020259982.1"/>
</dbReference>
<keyword evidence="4" id="KW-0378">Hydrolase</keyword>
<dbReference type="Proteomes" id="UP000214365">
    <property type="component" value="Unassembled WGS sequence"/>
</dbReference>
<sequence length="1800" mass="204472">MDQDQDDPFDWSVDQVVQYLCRNGSTPWSVSKSPSPLPDRKPLEAALREHGITGEVLLNARLEDFLRNSLKLKEGPYYTVSKAIQYAQRLSAKYQALQNQERSQFASTMLPMMNNDQAWAHPFNPARIYNYTPATFHFSQSTFWGNPSIAGNEGDRLPNEQLLANLQATQIPSSPRIAEVDDVELRDARVENGDGNTGQAASPILRSNEAIHIDEHGRKRRRLNLTSNEPHPSKTPASQERRTEISAHTSPESWYMGPDKMDTADIFYPIQADSKSDDWSFSFSKRSLGQRLFVKRKLLRFFRKQAVYLPSQKGTRRFAVFPYDEDEANRGKPRYYTMYTSHKGTTKVNMKSTADPDHEVEDQSSHVQTASPYDYLLQKYPVKEDGDIYPVFGDSGSEGEYDSDTWREIEDEREQATVRGPRFLSMQQVDSIIDQCIKNYEEQWRTKNLPKLELEAHRLWVDALRNRCRNARIKIMLDGIERLNLRLRKIRKELHGHEWMQRVHLENQCESMERTVFELEDQKRRIAILELPRCPPKPSLEHRIAAKPRKRIVRTPPEEESLGSDSDDESLGDFIEDNMDLDIDSGPSTDAAPNGEHNADTQAAVDIPSTTTDSHILSDSNSPHARRKSARADITNKEFINENNHDSEYAGAQRRLGFYYSSGSDSDEYSPQPTINVAGHDVEVIDLTMSPKSKSDVPLNIVRPLKTKSRTSGIDNNVSVVVPSSQKSNIFSESDVKEDPESKHARSGEYKDKKKGDFPSGRRPSRIELLEMMIQGLPEKTRSAMIDRLPTYSERRLKHVVKGALRALDKDKRHVPGMNDDDSDLVMRATVLYIAWVNLRQFNTSGIAKTSIKKTIDNIENPEGDSSVNFAEYVSQLFQLLDQYNPKPTSPSTGDSDEEELVSSSRSPHKRKRHLKEDQAVKSGQVAAKQRVEHQEQQRKMLEQRLERVGVSNSDPEHQAVSFEQPTIFLHPHIGRRVKPHQLSGIQFMWRELIQNEKRDGCLLAHTMGLGKTMQVISLLVTIAAAANSPDRAIRNQVPDFFHRSQTLILCPPSLIDNWYEEFLMWTPKEHALGPIRKIAPSDHPSTRISTVEQWHTEGGILILSYHLFRNWVEQKTRKNQKYAPEAQVLPQVREYLLKDPRIIVADEAHQMKNKDSVLAQAASLLQSKSRIALTGSPLANNLIDYYAMVNWISPKYLDKIDVFRARYLEPIEQGLFADSTYFEQRKSLKKLQILKEILNPKINRADISVLEGSLPMKVEFVITVPLTEVQKKAYNQYATSLLDAKSGASSVLSTTLLSWLAVLGLCCNHPSCFYDKLAKRAEELAPKNISEELADQEAFPGEVPLSSLGFNEAMWAPQKELLSTVPDLDHPRHSYRAEIFRRIVEESVRVGDKILCFSQSIPTLNYLERLLQSYSIKFNRLDGSTAVRTRQAAIKEFNNREDIKVYLISTRAGGLGLNITGANRVIIFDFGFNPTWEEQAVGRAYRLGQKKPVYIYRFLSAGTFEEIIHNKSIFKTQLAMRVVDKKNVQRSASKSLGEYLFPVKDSQKEDISDFIGRDRDVLDKILLANDQSSTSILKIELTETFRREHNEMLTEDEKKEMEQELEMELLRMSDPAAYERKMLEATMVYPSPNAGAVNNYNIAYDRPMATPPSTQPDRAFFRPPPWADTNPPSARSANPTPSPFVSGSNISTPLPFSQPSFRIPAPGPMSMPMHQNIISTPTNNKGNNPQDPESIAEAYLKSISAPRAINNKSHSPSLPPRSRPPSSEIRQPSSSFTTPTVSNTPNPTSLLTLLHQKLQ</sequence>
<comment type="caution">
    <text evidence="12">The sequence shown here is derived from an EMBL/GenBank/DDBJ whole genome shotgun (WGS) entry which is preliminary data.</text>
</comment>
<feature type="region of interest" description="Disordered" evidence="9">
    <location>
        <begin position="190"/>
        <end position="256"/>
    </location>
</feature>
<gene>
    <name evidence="12" type="ORF">UA08_00201</name>
</gene>
<protein>
    <recommendedName>
        <fullName evidence="14">SNF2 family helicase/ATPase</fullName>
    </recommendedName>
</protein>
<keyword evidence="7" id="KW-0238">DNA-binding</keyword>
<feature type="compositionally biased region" description="Polar residues" evidence="9">
    <location>
        <begin position="1717"/>
        <end position="1732"/>
    </location>
</feature>
<name>A0A225B460_TALAT</name>
<evidence type="ECO:0000256" key="8">
    <source>
        <dbReference type="ARBA" id="ARBA00023242"/>
    </source>
</evidence>
<dbReference type="Gene3D" id="1.10.150.50">
    <property type="entry name" value="Transcription Factor, Ets-1"/>
    <property type="match status" value="1"/>
</dbReference>
<dbReference type="PANTHER" id="PTHR45797:SF1">
    <property type="entry name" value="HELICASE ARIP4"/>
    <property type="match status" value="1"/>
</dbReference>
<dbReference type="InterPro" id="IPR014001">
    <property type="entry name" value="Helicase_ATP-bd"/>
</dbReference>
<feature type="region of interest" description="Disordered" evidence="9">
    <location>
        <begin position="1748"/>
        <end position="1790"/>
    </location>
</feature>
<evidence type="ECO:0000256" key="5">
    <source>
        <dbReference type="ARBA" id="ARBA00022806"/>
    </source>
</evidence>
<dbReference type="InterPro" id="IPR013761">
    <property type="entry name" value="SAM/pointed_sf"/>
</dbReference>
<keyword evidence="6" id="KW-0067">ATP-binding</keyword>
<dbReference type="CDD" id="cd18007">
    <property type="entry name" value="DEXHc_ATRX-like"/>
    <property type="match status" value="1"/>
</dbReference>
<dbReference type="InterPro" id="IPR038718">
    <property type="entry name" value="SNF2-like_sf"/>
</dbReference>
<dbReference type="InterPro" id="IPR056026">
    <property type="entry name" value="DUF7607"/>
</dbReference>
<evidence type="ECO:0000256" key="3">
    <source>
        <dbReference type="ARBA" id="ARBA00022741"/>
    </source>
</evidence>
<dbReference type="GO" id="GO:0005524">
    <property type="term" value="F:ATP binding"/>
    <property type="evidence" value="ECO:0007669"/>
    <property type="project" value="UniProtKB-KW"/>
</dbReference>
<dbReference type="Pfam" id="PF00176">
    <property type="entry name" value="SNF2-rel_dom"/>
    <property type="match status" value="1"/>
</dbReference>
<feature type="region of interest" description="Disordered" evidence="9">
    <location>
        <begin position="1650"/>
        <end position="1734"/>
    </location>
</feature>
<dbReference type="EMBL" id="LFMY01000001">
    <property type="protein sequence ID" value="OKL64528.1"/>
    <property type="molecule type" value="Genomic_DNA"/>
</dbReference>
<feature type="domain" description="Helicase ATP-binding" evidence="10">
    <location>
        <begin position="993"/>
        <end position="1196"/>
    </location>
</feature>
<reference evidence="12 13" key="1">
    <citation type="submission" date="2015-06" db="EMBL/GenBank/DDBJ databases">
        <title>Talaromyces atroroseus IBT 11181 draft genome.</title>
        <authorList>
            <person name="Rasmussen K.B."/>
            <person name="Rasmussen S."/>
            <person name="Petersen B."/>
            <person name="Sicheritz-Ponten T."/>
            <person name="Mortensen U.H."/>
            <person name="Thrane U."/>
        </authorList>
    </citation>
    <scope>NUCLEOTIDE SEQUENCE [LARGE SCALE GENOMIC DNA]</scope>
    <source>
        <strain evidence="12 13">IBT 11181</strain>
    </source>
</reference>
<keyword evidence="8" id="KW-0539">Nucleus</keyword>
<evidence type="ECO:0000259" key="11">
    <source>
        <dbReference type="PROSITE" id="PS51194"/>
    </source>
</evidence>
<evidence type="ECO:0000313" key="12">
    <source>
        <dbReference type="EMBL" id="OKL64528.1"/>
    </source>
</evidence>
<comment type="subcellular location">
    <subcellularLocation>
        <location evidence="1">Nucleus</location>
    </subcellularLocation>
</comment>
<organism evidence="12 13">
    <name type="scientific">Talaromyces atroroseus</name>
    <dbReference type="NCBI Taxonomy" id="1441469"/>
    <lineage>
        <taxon>Eukaryota</taxon>
        <taxon>Fungi</taxon>
        <taxon>Dikarya</taxon>
        <taxon>Ascomycota</taxon>
        <taxon>Pezizomycotina</taxon>
        <taxon>Eurotiomycetes</taxon>
        <taxon>Eurotiomycetidae</taxon>
        <taxon>Eurotiales</taxon>
        <taxon>Trichocomaceae</taxon>
        <taxon>Talaromyces</taxon>
        <taxon>Talaromyces sect. Trachyspermi</taxon>
    </lineage>
</organism>
<keyword evidence="3" id="KW-0547">Nucleotide-binding</keyword>
<dbReference type="InterPro" id="IPR027417">
    <property type="entry name" value="P-loop_NTPase"/>
</dbReference>
<feature type="region of interest" description="Disordered" evidence="9">
    <location>
        <begin position="731"/>
        <end position="764"/>
    </location>
</feature>
<dbReference type="InterPro" id="IPR044574">
    <property type="entry name" value="ARIP4-like"/>
</dbReference>
<dbReference type="PROSITE" id="PS51192">
    <property type="entry name" value="HELICASE_ATP_BIND_1"/>
    <property type="match status" value="1"/>
</dbReference>
<feature type="compositionally biased region" description="Polar residues" evidence="9">
    <location>
        <begin position="1671"/>
        <end position="1701"/>
    </location>
</feature>
<evidence type="ECO:0000256" key="7">
    <source>
        <dbReference type="ARBA" id="ARBA00023125"/>
    </source>
</evidence>
<dbReference type="OrthoDB" id="2020972at2759"/>
<dbReference type="GO" id="GO:0005634">
    <property type="term" value="C:nucleus"/>
    <property type="evidence" value="ECO:0007669"/>
    <property type="project" value="UniProtKB-SubCell"/>
</dbReference>
<feature type="region of interest" description="Disordered" evidence="9">
    <location>
        <begin position="610"/>
        <end position="630"/>
    </location>
</feature>
<evidence type="ECO:0000313" key="13">
    <source>
        <dbReference type="Proteomes" id="UP000214365"/>
    </source>
</evidence>
<dbReference type="Gene3D" id="3.40.50.10810">
    <property type="entry name" value="Tandem AAA-ATPase domain"/>
    <property type="match status" value="1"/>
</dbReference>
<dbReference type="InterPro" id="IPR049730">
    <property type="entry name" value="SNF2/RAD54-like_C"/>
</dbReference>
<proteinExistence type="inferred from homology"/>
<feature type="compositionally biased region" description="Low complexity" evidence="9">
    <location>
        <begin position="1765"/>
        <end position="1790"/>
    </location>
</feature>
<dbReference type="SUPFAM" id="SSF47769">
    <property type="entry name" value="SAM/Pointed domain"/>
    <property type="match status" value="1"/>
</dbReference>
<dbReference type="Pfam" id="PF24580">
    <property type="entry name" value="DUF7607"/>
    <property type="match status" value="1"/>
</dbReference>
<dbReference type="GeneID" id="30999956"/>
<keyword evidence="5" id="KW-0347">Helicase</keyword>
<feature type="compositionally biased region" description="Basic and acidic residues" evidence="9">
    <location>
        <begin position="930"/>
        <end position="939"/>
    </location>
</feature>
<feature type="compositionally biased region" description="Basic and acidic residues" evidence="9">
    <location>
        <begin position="734"/>
        <end position="757"/>
    </location>
</feature>
<dbReference type="Pfam" id="PF00271">
    <property type="entry name" value="Helicase_C"/>
    <property type="match status" value="1"/>
</dbReference>